<keyword evidence="8" id="KW-0812">Transmembrane</keyword>
<dbReference type="SUPFAM" id="SSF49503">
    <property type="entry name" value="Cupredoxins"/>
    <property type="match status" value="3"/>
</dbReference>
<evidence type="ECO:0000256" key="8">
    <source>
        <dbReference type="SAM" id="Phobius"/>
    </source>
</evidence>
<evidence type="ECO:0000259" key="11">
    <source>
        <dbReference type="Pfam" id="PF07732"/>
    </source>
</evidence>
<evidence type="ECO:0000259" key="10">
    <source>
        <dbReference type="Pfam" id="PF07731"/>
    </source>
</evidence>
<evidence type="ECO:0000256" key="6">
    <source>
        <dbReference type="ARBA" id="ARBA00023008"/>
    </source>
</evidence>
<evidence type="ECO:0000256" key="1">
    <source>
        <dbReference type="ARBA" id="ARBA00010609"/>
    </source>
</evidence>
<dbReference type="EMBL" id="JAIMJC010000006">
    <property type="protein sequence ID" value="KAH0523858.1"/>
    <property type="molecule type" value="Genomic_DNA"/>
</dbReference>
<evidence type="ECO:0000256" key="3">
    <source>
        <dbReference type="ARBA" id="ARBA00022729"/>
    </source>
</evidence>
<dbReference type="CDD" id="cd13880">
    <property type="entry name" value="CuRO_2_MaLCC_like"/>
    <property type="match status" value="1"/>
</dbReference>
<sequence>MPPVAPIHHGGQQAPSTFDKLKMGAMMGGSVGVIMGFIFGTVNIFRYGAGSQGIMRTLGQYMGASGATFGFFMGVGSVIRSDADPKLQELPNTGVIRYYNFTVSRGVIAPDGYQRDVLLINEAFPGPLIEANWGDTIQVTLNNNITGPEEGTALHWHGFLQKGTPWEDGVPSVTQCPVPPGKSFTYQFAASLYGSSWYHSHYSSQYAGGLSGPIVIHGPKSQDYDIDLGPVMLSDWYHEQYFDLVEKAMSPVQALTRFNSDNNLINGKGDFDCSQVTDGTPCTNNAGISKFRFERGKTHLLRLMNTGAEGLQRFSIDGHNMTVIANDFVDIQPYVTKVVTLGIGQRSDVLVKADGDLDAYWMRSNISACSNANQPYALAAIYYDDADTDIDPESTPWDVPDPLTCVNDDFSITEPVMELALPEPDLELDLELTIFQNASGNTLWALDGVTFRGNYNSPTLLLSNLGNYSFEPEWSVRNVSTAKSVRVNLFNNSPAPHPMHLHGFNMYLLHEGPGQWDNKTIIRPSNPQRRDVFLIRRGGHVVFQFDAASNPGVWPFHCHIAWHATAGLFTHFLADPEAVRDLKIPNVVAETCRQWGTWTDTNIPEQIDSGL</sequence>
<evidence type="ECO:0000256" key="2">
    <source>
        <dbReference type="ARBA" id="ARBA00022723"/>
    </source>
</evidence>
<dbReference type="Proteomes" id="UP000826573">
    <property type="component" value="Unassembled WGS sequence"/>
</dbReference>
<dbReference type="CDD" id="cd13901">
    <property type="entry name" value="CuRO_3_MaLCC_like"/>
    <property type="match status" value="1"/>
</dbReference>
<keyword evidence="2" id="KW-0479">Metal-binding</keyword>
<dbReference type="InterPro" id="IPR001117">
    <property type="entry name" value="Cu-oxidase_2nd"/>
</dbReference>
<accession>A0A9P8HB47</accession>
<dbReference type="AlphaFoldDB" id="A0A9P8HB47"/>
<dbReference type="PROSITE" id="PS00080">
    <property type="entry name" value="MULTICOPPER_OXIDASE2"/>
    <property type="match status" value="1"/>
</dbReference>
<reference evidence="12 13" key="1">
    <citation type="submission" date="2021-08" db="EMBL/GenBank/DDBJ databases">
        <title>The highly contiguous genome resource for Trichoderma semiorbis FJ059, a fungal antagonistic to plant pathogens.</title>
        <authorList>
            <person name="Liu T."/>
        </authorList>
    </citation>
    <scope>NUCLEOTIDE SEQUENCE [LARGE SCALE GENOMIC DNA]</scope>
    <source>
        <strain evidence="12 13">FJ059</strain>
    </source>
</reference>
<keyword evidence="5" id="KW-0560">Oxidoreductase</keyword>
<dbReference type="InterPro" id="IPR011707">
    <property type="entry name" value="Cu-oxidase-like_N"/>
</dbReference>
<organism evidence="12 13">
    <name type="scientific">Trichoderma semiorbis</name>
    <dbReference type="NCBI Taxonomy" id="1491008"/>
    <lineage>
        <taxon>Eukaryota</taxon>
        <taxon>Fungi</taxon>
        <taxon>Dikarya</taxon>
        <taxon>Ascomycota</taxon>
        <taxon>Pezizomycotina</taxon>
        <taxon>Sordariomycetes</taxon>
        <taxon>Hypocreomycetidae</taxon>
        <taxon>Hypocreales</taxon>
        <taxon>Hypocreaceae</taxon>
        <taxon>Trichoderma</taxon>
    </lineage>
</organism>
<keyword evidence="3" id="KW-0732">Signal</keyword>
<feature type="transmembrane region" description="Helical" evidence="8">
    <location>
        <begin position="61"/>
        <end position="79"/>
    </location>
</feature>
<keyword evidence="4" id="KW-0677">Repeat</keyword>
<dbReference type="SMART" id="SM01378">
    <property type="entry name" value="Romo1"/>
    <property type="match status" value="1"/>
</dbReference>
<keyword evidence="13" id="KW-1185">Reference proteome</keyword>
<dbReference type="GO" id="GO:0016491">
    <property type="term" value="F:oxidoreductase activity"/>
    <property type="evidence" value="ECO:0007669"/>
    <property type="project" value="UniProtKB-KW"/>
</dbReference>
<comment type="similarity">
    <text evidence="1">Belongs to the multicopper oxidase family.</text>
</comment>
<keyword evidence="7" id="KW-0325">Glycoprotein</keyword>
<evidence type="ECO:0000313" key="12">
    <source>
        <dbReference type="EMBL" id="KAH0523858.1"/>
    </source>
</evidence>
<dbReference type="Gene3D" id="2.60.40.420">
    <property type="entry name" value="Cupredoxins - blue copper proteins"/>
    <property type="match status" value="3"/>
</dbReference>
<dbReference type="FunFam" id="2.60.40.420:FF:000038">
    <property type="entry name" value="Extracellular dihydrogeodin oxidase/laccase"/>
    <property type="match status" value="1"/>
</dbReference>
<feature type="transmembrane region" description="Helical" evidence="8">
    <location>
        <begin position="25"/>
        <end position="49"/>
    </location>
</feature>
<dbReference type="InterPro" id="IPR008972">
    <property type="entry name" value="Cupredoxin"/>
</dbReference>
<evidence type="ECO:0000313" key="13">
    <source>
        <dbReference type="Proteomes" id="UP000826573"/>
    </source>
</evidence>
<feature type="domain" description="Plastocyanin-like" evidence="10">
    <location>
        <begin position="466"/>
        <end position="576"/>
    </location>
</feature>
<dbReference type="InterPro" id="IPR045087">
    <property type="entry name" value="Cu-oxidase_fam"/>
</dbReference>
<dbReference type="PANTHER" id="PTHR11709">
    <property type="entry name" value="MULTI-COPPER OXIDASE"/>
    <property type="match status" value="1"/>
</dbReference>
<comment type="caution">
    <text evidence="12">The sequence shown here is derived from an EMBL/GenBank/DDBJ whole genome shotgun (WGS) entry which is preliminary data.</text>
</comment>
<name>A0A9P8HB47_9HYPO</name>
<dbReference type="Pfam" id="PF00394">
    <property type="entry name" value="Cu-oxidase"/>
    <property type="match status" value="1"/>
</dbReference>
<keyword evidence="8" id="KW-1133">Transmembrane helix</keyword>
<dbReference type="InterPro" id="IPR018450">
    <property type="entry name" value="Romo1/Mgr2"/>
</dbReference>
<dbReference type="Pfam" id="PF07732">
    <property type="entry name" value="Cu-oxidase_3"/>
    <property type="match status" value="1"/>
</dbReference>
<dbReference type="Pfam" id="PF07731">
    <property type="entry name" value="Cu-oxidase_2"/>
    <property type="match status" value="1"/>
</dbReference>
<dbReference type="Pfam" id="PF10247">
    <property type="entry name" value="Romo1"/>
    <property type="match status" value="1"/>
</dbReference>
<evidence type="ECO:0000256" key="4">
    <source>
        <dbReference type="ARBA" id="ARBA00022737"/>
    </source>
</evidence>
<gene>
    <name evidence="12" type="ORF">TsFJ059_008809</name>
</gene>
<evidence type="ECO:0000256" key="7">
    <source>
        <dbReference type="ARBA" id="ARBA00023180"/>
    </source>
</evidence>
<dbReference type="FunFam" id="2.60.40.420:FF:000021">
    <property type="entry name" value="Extracellular dihydrogeodin oxidase/laccase"/>
    <property type="match status" value="1"/>
</dbReference>
<dbReference type="PANTHER" id="PTHR11709:SF145">
    <property type="entry name" value="LCC1"/>
    <property type="match status" value="1"/>
</dbReference>
<feature type="domain" description="Plastocyanin-like" evidence="9">
    <location>
        <begin position="230"/>
        <end position="384"/>
    </location>
</feature>
<evidence type="ECO:0000259" key="9">
    <source>
        <dbReference type="Pfam" id="PF00394"/>
    </source>
</evidence>
<protein>
    <recommendedName>
        <fullName evidence="14">Multicopper oxidase</fullName>
    </recommendedName>
</protein>
<keyword evidence="8" id="KW-0472">Membrane</keyword>
<keyword evidence="6" id="KW-0186">Copper</keyword>
<dbReference type="GO" id="GO:0005507">
    <property type="term" value="F:copper ion binding"/>
    <property type="evidence" value="ECO:0007669"/>
    <property type="project" value="InterPro"/>
</dbReference>
<evidence type="ECO:0008006" key="14">
    <source>
        <dbReference type="Google" id="ProtNLM"/>
    </source>
</evidence>
<dbReference type="PROSITE" id="PS00079">
    <property type="entry name" value="MULTICOPPER_OXIDASE1"/>
    <property type="match status" value="1"/>
</dbReference>
<dbReference type="InterPro" id="IPR002355">
    <property type="entry name" value="Cu_oxidase_Cu_BS"/>
</dbReference>
<proteinExistence type="inferred from homology"/>
<dbReference type="InterPro" id="IPR011706">
    <property type="entry name" value="Cu-oxidase_C"/>
</dbReference>
<dbReference type="InterPro" id="IPR033138">
    <property type="entry name" value="Cu_oxidase_CS"/>
</dbReference>
<feature type="domain" description="Plastocyanin-like" evidence="11">
    <location>
        <begin position="103"/>
        <end position="220"/>
    </location>
</feature>
<evidence type="ECO:0000256" key="5">
    <source>
        <dbReference type="ARBA" id="ARBA00023002"/>
    </source>
</evidence>